<reference evidence="2 3" key="1">
    <citation type="submission" date="2013-09" db="EMBL/GenBank/DDBJ databases">
        <authorList>
            <person name="Zeng Z."/>
            <person name="Chen C."/>
        </authorList>
    </citation>
    <scope>NUCLEOTIDE SEQUENCE [LARGE SCALE GENOMIC DNA]</scope>
    <source>
        <strain evidence="2 3">WB 3.3-2</strain>
    </source>
</reference>
<protein>
    <recommendedName>
        <fullName evidence="1">Outer membrane protein beta-barrel domain-containing protein</fullName>
    </recommendedName>
</protein>
<gene>
    <name evidence="2" type="ORF">Q765_14295</name>
</gene>
<comment type="caution">
    <text evidence="2">The sequence shown here is derived from an EMBL/GenBank/DDBJ whole genome shotgun (WGS) entry which is preliminary data.</text>
</comment>
<dbReference type="OrthoDB" id="1376879at2"/>
<name>A0A0A2M2W2_9FLAO</name>
<organism evidence="2 3">
    <name type="scientific">Flavobacterium rivuli WB 3.3-2 = DSM 21788</name>
    <dbReference type="NCBI Taxonomy" id="1121895"/>
    <lineage>
        <taxon>Bacteria</taxon>
        <taxon>Pseudomonadati</taxon>
        <taxon>Bacteroidota</taxon>
        <taxon>Flavobacteriia</taxon>
        <taxon>Flavobacteriales</taxon>
        <taxon>Flavobacteriaceae</taxon>
        <taxon>Flavobacterium</taxon>
    </lineage>
</organism>
<dbReference type="RefSeq" id="WP_020214840.1">
    <property type="nucleotide sequence ID" value="NZ_JRLX01000016.1"/>
</dbReference>
<feature type="domain" description="Outer membrane protein beta-barrel" evidence="1">
    <location>
        <begin position="23"/>
        <end position="193"/>
    </location>
</feature>
<dbReference type="Pfam" id="PF13568">
    <property type="entry name" value="OMP_b-brl_2"/>
    <property type="match status" value="1"/>
</dbReference>
<dbReference type="Proteomes" id="UP000030152">
    <property type="component" value="Unassembled WGS sequence"/>
</dbReference>
<dbReference type="EMBL" id="JRLX01000016">
    <property type="protein sequence ID" value="KGO85793.1"/>
    <property type="molecule type" value="Genomic_DNA"/>
</dbReference>
<sequence>MKKSFLVVFLFFGLAAHSQYDERFGLTAGVNQYYMNADFLSSRSGTGFSVGAVSTIDISEYSEIIADVTYSQFNVDLLGRKEALAEPEWKKFKTERVNVTFLYDYDILHFLDEDLAIGIGAGPSFAFITNFQPVKDDGTAFLIDPYGIDTEYMKIDENNSKVSFNVFAAVGVTVRYRNTEAGLRYYKGMTDTYRNFPAVSSQINFTGKDNYSAFTLTYYFGNNF</sequence>
<accession>A0A0A2M2W2</accession>
<evidence type="ECO:0000259" key="1">
    <source>
        <dbReference type="Pfam" id="PF13568"/>
    </source>
</evidence>
<dbReference type="eggNOG" id="ENOG5031WXC">
    <property type="taxonomic scope" value="Bacteria"/>
</dbReference>
<dbReference type="InterPro" id="IPR025665">
    <property type="entry name" value="Beta-barrel_OMP_2"/>
</dbReference>
<dbReference type="AlphaFoldDB" id="A0A0A2M2W2"/>
<keyword evidence="3" id="KW-1185">Reference proteome</keyword>
<evidence type="ECO:0000313" key="3">
    <source>
        <dbReference type="Proteomes" id="UP000030152"/>
    </source>
</evidence>
<proteinExistence type="predicted"/>
<evidence type="ECO:0000313" key="2">
    <source>
        <dbReference type="EMBL" id="KGO85793.1"/>
    </source>
</evidence>